<dbReference type="PROSITE" id="PS50086">
    <property type="entry name" value="TBC_RABGAP"/>
    <property type="match status" value="1"/>
</dbReference>
<feature type="compositionally biased region" description="Low complexity" evidence="2">
    <location>
        <begin position="135"/>
        <end position="144"/>
    </location>
</feature>
<dbReference type="Proteomes" id="UP000298663">
    <property type="component" value="Unassembled WGS sequence"/>
</dbReference>
<dbReference type="Gene3D" id="1.10.8.270">
    <property type="entry name" value="putative rabgap domain of human tbc1 domain family member 14 like domains"/>
    <property type="match status" value="1"/>
</dbReference>
<dbReference type="FunFam" id="1.10.472.80:FF:000020">
    <property type="entry name" value="TBC1 domain family, member 16"/>
    <property type="match status" value="1"/>
</dbReference>
<feature type="compositionally biased region" description="Polar residues" evidence="2">
    <location>
        <begin position="99"/>
        <end position="116"/>
    </location>
</feature>
<dbReference type="Pfam" id="PF00566">
    <property type="entry name" value="RabGAP-TBC"/>
    <property type="match status" value="1"/>
</dbReference>
<reference evidence="4 5" key="1">
    <citation type="journal article" date="2015" name="Genome Biol.">
        <title>Comparative genomics of Steinernema reveals deeply conserved gene regulatory networks.</title>
        <authorList>
            <person name="Dillman A.R."/>
            <person name="Macchietto M."/>
            <person name="Porter C.F."/>
            <person name="Rogers A."/>
            <person name="Williams B."/>
            <person name="Antoshechkin I."/>
            <person name="Lee M.M."/>
            <person name="Goodwin Z."/>
            <person name="Lu X."/>
            <person name="Lewis E.E."/>
            <person name="Goodrich-Blair H."/>
            <person name="Stock S.P."/>
            <person name="Adams B.J."/>
            <person name="Sternberg P.W."/>
            <person name="Mortazavi A."/>
        </authorList>
    </citation>
    <scope>NUCLEOTIDE SEQUENCE [LARGE SCALE GENOMIC DNA]</scope>
    <source>
        <strain evidence="4 5">ALL</strain>
    </source>
</reference>
<proteinExistence type="predicted"/>
<dbReference type="OrthoDB" id="10264062at2759"/>
<dbReference type="InterPro" id="IPR000195">
    <property type="entry name" value="Rab-GAP-TBC_dom"/>
</dbReference>
<dbReference type="SUPFAM" id="SSF47923">
    <property type="entry name" value="Ypt/Rab-GAP domain of gyp1p"/>
    <property type="match status" value="2"/>
</dbReference>
<organism evidence="4 5">
    <name type="scientific">Steinernema carpocapsae</name>
    <name type="common">Entomopathogenic nematode</name>
    <dbReference type="NCBI Taxonomy" id="34508"/>
    <lineage>
        <taxon>Eukaryota</taxon>
        <taxon>Metazoa</taxon>
        <taxon>Ecdysozoa</taxon>
        <taxon>Nematoda</taxon>
        <taxon>Chromadorea</taxon>
        <taxon>Rhabditida</taxon>
        <taxon>Tylenchina</taxon>
        <taxon>Panagrolaimomorpha</taxon>
        <taxon>Strongyloidoidea</taxon>
        <taxon>Steinernematidae</taxon>
        <taxon>Steinernema</taxon>
    </lineage>
</organism>
<keyword evidence="5" id="KW-1185">Reference proteome</keyword>
<dbReference type="InterPro" id="IPR035969">
    <property type="entry name" value="Rab-GAP_TBC_sf"/>
</dbReference>
<dbReference type="Gene3D" id="1.10.472.80">
    <property type="entry name" value="Ypt/Rab-GAP domain of gyp1p, domain 3"/>
    <property type="match status" value="1"/>
</dbReference>
<dbReference type="Gene3D" id="2.30.29.230">
    <property type="match status" value="1"/>
</dbReference>
<gene>
    <name evidence="4" type="ORF">L596_004057</name>
</gene>
<accession>A0A4U8UVL7</accession>
<protein>
    <recommendedName>
        <fullName evidence="3">Rab-GAP TBC domain-containing protein</fullName>
    </recommendedName>
</protein>
<keyword evidence="1" id="KW-0343">GTPase activation</keyword>
<dbReference type="PANTHER" id="PTHR22957:SF547">
    <property type="entry name" value="TBC1 DOMAIN FAMILY MEMBER 16"/>
    <property type="match status" value="1"/>
</dbReference>
<dbReference type="PANTHER" id="PTHR22957">
    <property type="entry name" value="TBC1 DOMAIN FAMILY MEMBER GTPASE-ACTIVATING PROTEIN"/>
    <property type="match status" value="1"/>
</dbReference>
<sequence>MSAFTDLFKKAHGAIANLRGANNFFFGKDGDIVYSKNNVCIHDLRPSECQDENDESCHTPGYMTIHCLNDEQSGVTLVLQWLPNTTLEKNPASIRCVSPRNQQKTYTRATELTSKKPSTKAIKEEKAEDEEDTITQESTTSATSSTDICVEMNGDMITVSTTADRPQTLMTAVSNDNGLGRRADLGGGEGLFVPSINVIPHTPVDPKMLEDDLEHNDNASVSSATTSGADELSDKEDLVESSSCDDTDEEKPRPVNPKSTIERYRTSLFNRTPEQFAREHNLVLELDHRGLEYAELNGEHAKIAVHQKTSNPSLFSVNLGKMRSMRLFYSNPECTCGQLVIASPDSQYKILHFHHGGMDKLAQLFEQWNVVKTKSVKDGSPSPVPDRHLLICHPAINKNELDPEDGLYETVSWGFWKSYIHQDGSIDDSFTIRKAIYFASMDPTLRKEIWPYLLRVYSWSLTHEQKEGVRNDLFLEYQNIRKRRLKVTMTSSKTKWTSVENTIVKDVVRTDRKNPFFAGDNNPNMDTMRNILLNYATVYPDINYIQGMSDLLAPLLITLSDESDTYWCFVGLMQQTLFSSAPTQENNMMDVNLEYLRELLKLLVPEFFNYLASMGGDALQLMFVHRWILLFFKREFPEKDALHIWEACWARYRTPFFHLFVCVAIVSIYGKDAMEQSLPHDEILFYFSSLANHMDARLVLKKARGLLYQFSRLEKVPCTLAGLCEYDTNTDQWRSHVPQQSFECTRVHGDNEPCPFANN</sequence>
<evidence type="ECO:0000259" key="3">
    <source>
        <dbReference type="PROSITE" id="PS50086"/>
    </source>
</evidence>
<reference evidence="4 5" key="2">
    <citation type="journal article" date="2019" name="G3 (Bethesda)">
        <title>Hybrid Assembly of the Genome of the Entomopathogenic Nematode Steinernema carpocapsae Identifies the X-Chromosome.</title>
        <authorList>
            <person name="Serra L."/>
            <person name="Macchietto M."/>
            <person name="Macias-Munoz A."/>
            <person name="McGill C.J."/>
            <person name="Rodriguez I.M."/>
            <person name="Rodriguez B."/>
            <person name="Murad R."/>
            <person name="Mortazavi A."/>
        </authorList>
    </citation>
    <scope>NUCLEOTIDE SEQUENCE [LARGE SCALE GENOMIC DNA]</scope>
    <source>
        <strain evidence="4 5">ALL</strain>
    </source>
</reference>
<feature type="region of interest" description="Disordered" evidence="2">
    <location>
        <begin position="218"/>
        <end position="260"/>
    </location>
</feature>
<feature type="compositionally biased region" description="Polar residues" evidence="2">
    <location>
        <begin position="218"/>
        <end position="228"/>
    </location>
</feature>
<evidence type="ECO:0000256" key="1">
    <source>
        <dbReference type="ARBA" id="ARBA00022468"/>
    </source>
</evidence>
<evidence type="ECO:0000256" key="2">
    <source>
        <dbReference type="SAM" id="MobiDB-lite"/>
    </source>
</evidence>
<evidence type="ECO:0000313" key="5">
    <source>
        <dbReference type="Proteomes" id="UP000298663"/>
    </source>
</evidence>
<feature type="region of interest" description="Disordered" evidence="2">
    <location>
        <begin position="99"/>
        <end position="144"/>
    </location>
</feature>
<dbReference type="GO" id="GO:0005096">
    <property type="term" value="F:GTPase activator activity"/>
    <property type="evidence" value="ECO:0007669"/>
    <property type="project" value="UniProtKB-KW"/>
</dbReference>
<dbReference type="EMBL" id="AZBU02000001">
    <property type="protein sequence ID" value="TMS37034.1"/>
    <property type="molecule type" value="Genomic_DNA"/>
</dbReference>
<dbReference type="AlphaFoldDB" id="A0A4U8UVL7"/>
<feature type="compositionally biased region" description="Acidic residues" evidence="2">
    <location>
        <begin position="231"/>
        <end position="249"/>
    </location>
</feature>
<comment type="caution">
    <text evidence="4">The sequence shown here is derived from an EMBL/GenBank/DDBJ whole genome shotgun (WGS) entry which is preliminary data.</text>
</comment>
<dbReference type="STRING" id="34508.A0A4U8UVL7"/>
<evidence type="ECO:0000313" key="4">
    <source>
        <dbReference type="EMBL" id="TMS37034.1"/>
    </source>
</evidence>
<dbReference type="SMART" id="SM00164">
    <property type="entry name" value="TBC"/>
    <property type="match status" value="1"/>
</dbReference>
<feature type="domain" description="Rab-GAP TBC" evidence="3">
    <location>
        <begin position="440"/>
        <end position="652"/>
    </location>
</feature>
<dbReference type="GO" id="GO:0005769">
    <property type="term" value="C:early endosome"/>
    <property type="evidence" value="ECO:0007669"/>
    <property type="project" value="TreeGrafter"/>
</dbReference>
<name>A0A4U8UVL7_STECR</name>